<evidence type="ECO:0000256" key="1">
    <source>
        <dbReference type="ARBA" id="ARBA00023002"/>
    </source>
</evidence>
<dbReference type="SUPFAM" id="SSF51430">
    <property type="entry name" value="NAD(P)-linked oxidoreductase"/>
    <property type="match status" value="1"/>
</dbReference>
<dbReference type="Proteomes" id="UP000235786">
    <property type="component" value="Unassembled WGS sequence"/>
</dbReference>
<dbReference type="GO" id="GO:0005737">
    <property type="term" value="C:cytoplasm"/>
    <property type="evidence" value="ECO:0007669"/>
    <property type="project" value="TreeGrafter"/>
</dbReference>
<name>A0A2J6R6H2_HYAVF</name>
<reference evidence="3 4" key="1">
    <citation type="submission" date="2016-04" db="EMBL/GenBank/DDBJ databases">
        <title>A degradative enzymes factory behind the ericoid mycorrhizal symbiosis.</title>
        <authorList>
            <consortium name="DOE Joint Genome Institute"/>
            <person name="Martino E."/>
            <person name="Morin E."/>
            <person name="Grelet G."/>
            <person name="Kuo A."/>
            <person name="Kohler A."/>
            <person name="Daghino S."/>
            <person name="Barry K."/>
            <person name="Choi C."/>
            <person name="Cichocki N."/>
            <person name="Clum A."/>
            <person name="Copeland A."/>
            <person name="Hainaut M."/>
            <person name="Haridas S."/>
            <person name="Labutti K."/>
            <person name="Lindquist E."/>
            <person name="Lipzen A."/>
            <person name="Khouja H.-R."/>
            <person name="Murat C."/>
            <person name="Ohm R."/>
            <person name="Olson A."/>
            <person name="Spatafora J."/>
            <person name="Veneault-Fourrey C."/>
            <person name="Henrissat B."/>
            <person name="Grigoriev I."/>
            <person name="Martin F."/>
            <person name="Perotto S."/>
        </authorList>
    </citation>
    <scope>NUCLEOTIDE SEQUENCE [LARGE SCALE GENOMIC DNA]</scope>
    <source>
        <strain evidence="3 4">F</strain>
    </source>
</reference>
<keyword evidence="4" id="KW-1185">Reference proteome</keyword>
<proteinExistence type="predicted"/>
<feature type="domain" description="NADP-dependent oxidoreductase" evidence="2">
    <location>
        <begin position="21"/>
        <end position="301"/>
    </location>
</feature>
<dbReference type="AlphaFoldDB" id="A0A2J6R6H2"/>
<dbReference type="Gene3D" id="3.20.20.100">
    <property type="entry name" value="NADP-dependent oxidoreductase domain"/>
    <property type="match status" value="1"/>
</dbReference>
<accession>A0A2J6R6H2</accession>
<evidence type="ECO:0000313" key="3">
    <source>
        <dbReference type="EMBL" id="PMD34111.1"/>
    </source>
</evidence>
<dbReference type="InterPro" id="IPR050791">
    <property type="entry name" value="Aldo-Keto_reductase"/>
</dbReference>
<protein>
    <submittedName>
        <fullName evidence="3">Putative aldo/keto reductase</fullName>
    </submittedName>
</protein>
<dbReference type="STRING" id="1149755.A0A2J6R6H2"/>
<sequence length="328" mass="36493">MSAKSVPLRKLGKNGPSLPALGFGLMVMSGGYGTATSDEERFKILDRAVQLGATFWDNSNMYGDNEELLGKWFRLTGKREEIFLATKFGILPGNKIDSSAENCKKSCEESLKKLGVESIDLYYAHRLNPETPVEETMRAMVELQASTTLRRAYKIAPVAAVQQEYSPFQLDIETKYSTNLLSTCHDLDVSVVCYSPLGRGLLTGAFTTRESVSSPGDMRGTFFPRFSEENIDANTKLVNQFKGFADKKGCSTSQLALAWLLKQGDDIIPIPGTKRTKWLEENWGALDVKLTDEEEKEIREFGEGVELLGYRSVLSGKVFSFVDTKEEV</sequence>
<dbReference type="PANTHER" id="PTHR43625:SF40">
    <property type="entry name" value="ALDO-KETO REDUCTASE YAKC [NADP(+)]"/>
    <property type="match status" value="1"/>
</dbReference>
<dbReference type="PANTHER" id="PTHR43625">
    <property type="entry name" value="AFLATOXIN B1 ALDEHYDE REDUCTASE"/>
    <property type="match status" value="1"/>
</dbReference>
<dbReference type="OrthoDB" id="37537at2759"/>
<dbReference type="GO" id="GO:0016491">
    <property type="term" value="F:oxidoreductase activity"/>
    <property type="evidence" value="ECO:0007669"/>
    <property type="project" value="UniProtKB-KW"/>
</dbReference>
<dbReference type="InterPro" id="IPR023210">
    <property type="entry name" value="NADP_OxRdtase_dom"/>
</dbReference>
<dbReference type="Pfam" id="PF00248">
    <property type="entry name" value="Aldo_ket_red"/>
    <property type="match status" value="1"/>
</dbReference>
<dbReference type="EMBL" id="KZ613954">
    <property type="protein sequence ID" value="PMD34111.1"/>
    <property type="molecule type" value="Genomic_DNA"/>
</dbReference>
<organism evidence="3 4">
    <name type="scientific">Hyaloscypha variabilis (strain UAMH 11265 / GT02V1 / F)</name>
    <name type="common">Meliniomyces variabilis</name>
    <dbReference type="NCBI Taxonomy" id="1149755"/>
    <lineage>
        <taxon>Eukaryota</taxon>
        <taxon>Fungi</taxon>
        <taxon>Dikarya</taxon>
        <taxon>Ascomycota</taxon>
        <taxon>Pezizomycotina</taxon>
        <taxon>Leotiomycetes</taxon>
        <taxon>Helotiales</taxon>
        <taxon>Hyaloscyphaceae</taxon>
        <taxon>Hyaloscypha</taxon>
        <taxon>Hyaloscypha variabilis</taxon>
    </lineage>
</organism>
<keyword evidence="1" id="KW-0560">Oxidoreductase</keyword>
<dbReference type="InterPro" id="IPR036812">
    <property type="entry name" value="NAD(P)_OxRdtase_dom_sf"/>
</dbReference>
<evidence type="ECO:0000313" key="4">
    <source>
        <dbReference type="Proteomes" id="UP000235786"/>
    </source>
</evidence>
<gene>
    <name evidence="3" type="ORF">L207DRAFT_557444</name>
</gene>
<evidence type="ECO:0000259" key="2">
    <source>
        <dbReference type="Pfam" id="PF00248"/>
    </source>
</evidence>